<evidence type="ECO:0000256" key="4">
    <source>
        <dbReference type="ARBA" id="ARBA00011010"/>
    </source>
</evidence>
<feature type="compositionally biased region" description="Polar residues" evidence="15">
    <location>
        <begin position="218"/>
        <end position="231"/>
    </location>
</feature>
<evidence type="ECO:0000256" key="2">
    <source>
        <dbReference type="ARBA" id="ARBA00004186"/>
    </source>
</evidence>
<dbReference type="InterPro" id="IPR036859">
    <property type="entry name" value="CAP-Gly_dom_sf"/>
</dbReference>
<keyword evidence="6" id="KW-0963">Cytoplasm</keyword>
<feature type="coiled-coil region" evidence="14">
    <location>
        <begin position="1009"/>
        <end position="1114"/>
    </location>
</feature>
<dbReference type="EMBL" id="OX597827">
    <property type="protein sequence ID" value="CAI9733126.1"/>
    <property type="molecule type" value="Genomic_DNA"/>
</dbReference>
<dbReference type="InterPro" id="IPR000938">
    <property type="entry name" value="CAP-Gly_domain"/>
</dbReference>
<keyword evidence="12" id="KW-0206">Cytoskeleton</keyword>
<evidence type="ECO:0000256" key="6">
    <source>
        <dbReference type="ARBA" id="ARBA00022490"/>
    </source>
</evidence>
<dbReference type="GO" id="GO:0005874">
    <property type="term" value="C:microtubule"/>
    <property type="evidence" value="ECO:0007669"/>
    <property type="project" value="UniProtKB-KW"/>
</dbReference>
<keyword evidence="13" id="KW-0131">Cell cycle</keyword>
<evidence type="ECO:0000256" key="11">
    <source>
        <dbReference type="ARBA" id="ARBA00023054"/>
    </source>
</evidence>
<feature type="region of interest" description="Disordered" evidence="15">
    <location>
        <begin position="1120"/>
        <end position="1140"/>
    </location>
</feature>
<feature type="compositionally biased region" description="Basic and acidic residues" evidence="15">
    <location>
        <begin position="237"/>
        <end position="248"/>
    </location>
</feature>
<evidence type="ECO:0000256" key="7">
    <source>
        <dbReference type="ARBA" id="ARBA00022618"/>
    </source>
</evidence>
<keyword evidence="11 14" id="KW-0175">Coiled coil</keyword>
<evidence type="ECO:0000256" key="10">
    <source>
        <dbReference type="ARBA" id="ARBA00023017"/>
    </source>
</evidence>
<accession>A0AA36BEU6</accession>
<feature type="domain" description="CAP-Gly" evidence="16">
    <location>
        <begin position="101"/>
        <end position="143"/>
    </location>
</feature>
<dbReference type="Pfam" id="PF12455">
    <property type="entry name" value="Dynactin"/>
    <property type="match status" value="1"/>
</dbReference>
<keyword evidence="8" id="KW-0493">Microtubule</keyword>
<keyword evidence="18" id="KW-1185">Reference proteome</keyword>
<evidence type="ECO:0000256" key="1">
    <source>
        <dbReference type="ARBA" id="ARBA00004114"/>
    </source>
</evidence>
<evidence type="ECO:0000256" key="8">
    <source>
        <dbReference type="ARBA" id="ARBA00022701"/>
    </source>
</evidence>
<gene>
    <name evidence="17" type="ORF">OCTVUL_1B031234</name>
</gene>
<feature type="region of interest" description="Disordered" evidence="15">
    <location>
        <begin position="1"/>
        <end position="30"/>
    </location>
</feature>
<organism evidence="17 18">
    <name type="scientific">Octopus vulgaris</name>
    <name type="common">Common octopus</name>
    <dbReference type="NCBI Taxonomy" id="6645"/>
    <lineage>
        <taxon>Eukaryota</taxon>
        <taxon>Metazoa</taxon>
        <taxon>Spiralia</taxon>
        <taxon>Lophotrochozoa</taxon>
        <taxon>Mollusca</taxon>
        <taxon>Cephalopoda</taxon>
        <taxon>Coleoidea</taxon>
        <taxon>Octopodiformes</taxon>
        <taxon>Octopoda</taxon>
        <taxon>Incirrata</taxon>
        <taxon>Octopodidae</taxon>
        <taxon>Octopus</taxon>
    </lineage>
</organism>
<dbReference type="GO" id="GO:0030286">
    <property type="term" value="C:dynein complex"/>
    <property type="evidence" value="ECO:0007669"/>
    <property type="project" value="UniProtKB-KW"/>
</dbReference>
<evidence type="ECO:0000259" key="16">
    <source>
        <dbReference type="PROSITE" id="PS50245"/>
    </source>
</evidence>
<comment type="subcellular location">
    <subcellularLocation>
        <location evidence="3">Cytoplasm</location>
        <location evidence="3">Cell cortex</location>
    </subcellularLocation>
    <subcellularLocation>
        <location evidence="1">Cytoplasm</location>
        <location evidence="1">Cytoskeleton</location>
        <location evidence="1">Microtubule organizing center</location>
        <location evidence="1">Centrosome</location>
        <location evidence="1">Centriole</location>
    </subcellularLocation>
    <subcellularLocation>
        <location evidence="2">Cytoplasm</location>
        <location evidence="2">Cytoskeleton</location>
        <location evidence="2">Spindle</location>
    </subcellularLocation>
</comment>
<dbReference type="InterPro" id="IPR022157">
    <property type="entry name" value="Dynactin"/>
</dbReference>
<protein>
    <recommendedName>
        <fullName evidence="5">Dynactin subunit 1</fullName>
    </recommendedName>
</protein>
<dbReference type="Proteomes" id="UP001162480">
    <property type="component" value="Chromosome 14"/>
</dbReference>
<dbReference type="GO" id="GO:0000132">
    <property type="term" value="P:establishment of mitotic spindle orientation"/>
    <property type="evidence" value="ECO:0007669"/>
    <property type="project" value="TreeGrafter"/>
</dbReference>
<dbReference type="GO" id="GO:0000922">
    <property type="term" value="C:spindle pole"/>
    <property type="evidence" value="ECO:0007669"/>
    <property type="project" value="TreeGrafter"/>
</dbReference>
<feature type="coiled-coil region" evidence="14">
    <location>
        <begin position="280"/>
        <end position="561"/>
    </location>
</feature>
<feature type="compositionally biased region" description="Low complexity" evidence="15">
    <location>
        <begin position="190"/>
        <end position="217"/>
    </location>
</feature>
<keyword evidence="9" id="KW-0498">Mitosis</keyword>
<dbReference type="GO" id="GO:0005814">
    <property type="term" value="C:centriole"/>
    <property type="evidence" value="ECO:0007669"/>
    <property type="project" value="UniProtKB-SubCell"/>
</dbReference>
<evidence type="ECO:0000256" key="12">
    <source>
        <dbReference type="ARBA" id="ARBA00023212"/>
    </source>
</evidence>
<name>A0AA36BEU6_OCTVU</name>
<dbReference type="PROSITE" id="PS50245">
    <property type="entry name" value="CAP_GLY_2"/>
    <property type="match status" value="1"/>
</dbReference>
<evidence type="ECO:0000256" key="3">
    <source>
        <dbReference type="ARBA" id="ARBA00004544"/>
    </source>
</evidence>
<keyword evidence="10" id="KW-0243">Dynein</keyword>
<evidence type="ECO:0000256" key="5">
    <source>
        <dbReference type="ARBA" id="ARBA00016574"/>
    </source>
</evidence>
<evidence type="ECO:0000313" key="18">
    <source>
        <dbReference type="Proteomes" id="UP001162480"/>
    </source>
</evidence>
<evidence type="ECO:0000256" key="14">
    <source>
        <dbReference type="SAM" id="Coils"/>
    </source>
</evidence>
<dbReference type="GO" id="GO:0030424">
    <property type="term" value="C:axon"/>
    <property type="evidence" value="ECO:0007669"/>
    <property type="project" value="TreeGrafter"/>
</dbReference>
<dbReference type="PANTHER" id="PTHR18916">
    <property type="entry name" value="DYNACTIN 1-RELATED MICROTUBULE-BINDING"/>
    <property type="match status" value="1"/>
</dbReference>
<keyword evidence="7" id="KW-0132">Cell division</keyword>
<proteinExistence type="inferred from homology"/>
<dbReference type="PROSITE" id="PS00845">
    <property type="entry name" value="CAP_GLY_1"/>
    <property type="match status" value="1"/>
</dbReference>
<dbReference type="SUPFAM" id="SSF74924">
    <property type="entry name" value="Cap-Gly domain"/>
    <property type="match status" value="1"/>
</dbReference>
<reference evidence="17" key="1">
    <citation type="submission" date="2023-08" db="EMBL/GenBank/DDBJ databases">
        <authorList>
            <person name="Alioto T."/>
            <person name="Alioto T."/>
            <person name="Gomez Garrido J."/>
        </authorList>
    </citation>
    <scope>NUCLEOTIDE SEQUENCE</scope>
</reference>
<evidence type="ECO:0000256" key="9">
    <source>
        <dbReference type="ARBA" id="ARBA00022776"/>
    </source>
</evidence>
<evidence type="ECO:0000256" key="13">
    <source>
        <dbReference type="ARBA" id="ARBA00023306"/>
    </source>
</evidence>
<dbReference type="GO" id="GO:0007097">
    <property type="term" value="P:nuclear migration"/>
    <property type="evidence" value="ECO:0007669"/>
    <property type="project" value="TreeGrafter"/>
</dbReference>
<dbReference type="PANTHER" id="PTHR18916:SF6">
    <property type="entry name" value="DYNACTIN SUBUNIT 1"/>
    <property type="match status" value="1"/>
</dbReference>
<dbReference type="SMART" id="SM01052">
    <property type="entry name" value="CAP_GLY"/>
    <property type="match status" value="1"/>
</dbReference>
<sequence>MSAPQKAPDESLDAAPSQIPVHKSPRPKTGSFIARRCLSLSALPTYKRSPSATFRSPTSQEKVRLHNFRAIKIPKMGDRIKVGTRVEVIGKGVFGQVAYIGTTLFSTGKWVGVVLDEAKGKNNGTVQGKTYFQSPENHGIFVRQSQIQAVDSPEGGSDTATTPTDVKKTARRSGLRPPSFVGKSSENIAEAASRSSSKETSPSTSMEMSSSFSEPSRMQTSMTTSRESSGIPSRMSRSRETTPSEEKSLSITSPSTRTVSQAAAADVTAMRTIAEDKFSVLQKEQENAGLKAEIKDLNEKLETLKVKRIEDKAKLKEFEKLKIEMQIISENKVKMKEVNNDLNRKLQAAEKEARDVRSEYDRYKEEMADFAETVEIATLDKEMAEEKCEGLEQELESLKEKYEELILDHDILENEIKDKGTEGVAANYECKQVELQNERLKEALVKMRDLSNEEKHENQRLGKQNEKLQSEVVGLRKDKEKQLNEILELQNQTIELKEQVDAALGAEEMLTTLTEKNLKLEEVIEQMEEEKADLETLHEMNEELQENARETELELREELDLTNARLLESKRKIEAAWESMADYDQTISKFRDLVSQLQDDNKELRSKQAEAEQKQDTPPLEVFDFKTKFAESKAYAKTIDMELRKLDVAQANVHVSLLQSFMPDTFLKTGDSDAILAVLLVPRAISKAELLISHVRDKFDVTDTIIRDDVFKTHRGAQVSYANSLIMLLNILIGVLHQFESALKTCSVELLLKISTLVPEMAIHEKALDYFIDMLRKDQLDETVSMDFLEKSLNYFQQLYSVHLVNEKVNCTHLMADQVKLALSSCDSIQVDITRLKMLLQPGEEKSEFSILLRDLETCNNDTRMCAKKIRRRLPQNDGSSTASPLMCPKEIQNILLDCGINIVRVSKSLHHVALGAMVQEAVLSNNEGVKPKQMEELAYEATDKVYGKEDSGPYECLRLSFGAVVGTMNKVANAMENGEYDFDGTHDKQIQAPIAERANIVKSRIADIETLKIKLDKKEEDIKDLKMQLKLKQETLSQQQLKVKVTEKKLETATKEYEDESKKLKQQLDEVRSQLEEQQKQFEKNVRMMQEDIDHLQEDRTELEKKFKSATRKHLMEGLSRNNSAGPPPASPTVTCTSSTNVQESPMLKQQISSMKEALNHVIQENIRLKGQRLRDQMSQLPSLYVPKKPTGLANKTGLVKIGELPDNIPGKTELNDLTKRVTQLLKEANQLSACPVVIDISSRKPGSKPVTQTASPNMQLIRQSSKLVQLEKGTQELQVQVTNFLAANRTGGQVRTDFSSFPTPEYARVLKEKSLDSLVLGRISIPTPGTRPEVIPVNIQPSQLHTIHNKLITVNP</sequence>
<evidence type="ECO:0000313" key="17">
    <source>
        <dbReference type="EMBL" id="CAI9733126.1"/>
    </source>
</evidence>
<feature type="coiled-coil region" evidence="14">
    <location>
        <begin position="587"/>
        <end position="617"/>
    </location>
</feature>
<dbReference type="GO" id="GO:0051301">
    <property type="term" value="P:cell division"/>
    <property type="evidence" value="ECO:0007669"/>
    <property type="project" value="UniProtKB-KW"/>
</dbReference>
<dbReference type="GO" id="GO:0000776">
    <property type="term" value="C:kinetochore"/>
    <property type="evidence" value="ECO:0007669"/>
    <property type="project" value="TreeGrafter"/>
</dbReference>
<evidence type="ECO:0000256" key="15">
    <source>
        <dbReference type="SAM" id="MobiDB-lite"/>
    </source>
</evidence>
<dbReference type="Gene3D" id="2.30.30.190">
    <property type="entry name" value="CAP Gly-rich-like domain"/>
    <property type="match status" value="1"/>
</dbReference>
<comment type="similarity">
    <text evidence="4">Belongs to the dynactin 150 kDa subunit family.</text>
</comment>
<feature type="region of interest" description="Disordered" evidence="15">
    <location>
        <begin position="148"/>
        <end position="257"/>
    </location>
</feature>
<dbReference type="Pfam" id="PF01302">
    <property type="entry name" value="CAP_GLY"/>
    <property type="match status" value="1"/>
</dbReference>